<geneLocation type="plasmid" evidence="2">
    <name>pamcp48-600</name>
</geneLocation>
<accession>A0AAC9JEH8</accession>
<proteinExistence type="predicted"/>
<organism evidence="1 2">
    <name type="scientific">Alteromonas mediterranea</name>
    <dbReference type="NCBI Taxonomy" id="314275"/>
    <lineage>
        <taxon>Bacteria</taxon>
        <taxon>Pseudomonadati</taxon>
        <taxon>Pseudomonadota</taxon>
        <taxon>Gammaproteobacteria</taxon>
        <taxon>Alteromonadales</taxon>
        <taxon>Alteromonadaceae</taxon>
        <taxon>Alteromonas/Salinimonas group</taxon>
        <taxon>Alteromonas</taxon>
    </lineage>
</organism>
<dbReference type="AlphaFoldDB" id="A0AAC9JEH8"/>
<protein>
    <submittedName>
        <fullName evidence="1">Uncharacterized protein</fullName>
    </submittedName>
</protein>
<evidence type="ECO:0000313" key="2">
    <source>
        <dbReference type="Proteomes" id="UP000182101"/>
    </source>
</evidence>
<keyword evidence="1" id="KW-0614">Plasmid</keyword>
<gene>
    <name evidence="1" type="ORF">BM524_19655</name>
</gene>
<evidence type="ECO:0000313" key="1">
    <source>
        <dbReference type="EMBL" id="APD92139.1"/>
    </source>
</evidence>
<reference evidence="1 2" key="1">
    <citation type="submission" date="2016-11" db="EMBL/GenBank/DDBJ databases">
        <title>Networking in microbes: conjugative elements and plasmids in the genus Alteromonas.</title>
        <authorList>
            <person name="Lopez-Perez M."/>
            <person name="Ramon-Marco N."/>
            <person name="Rodriguez-Valera F."/>
        </authorList>
    </citation>
    <scope>NUCLEOTIDE SEQUENCE [LARGE SCALE GENOMIC DNA]</scope>
    <source>
        <strain evidence="1 2">CP48</strain>
        <plasmid evidence="2">pamcp48-600</plasmid>
    </source>
</reference>
<name>A0AAC9JEH8_9ALTE</name>
<sequence>MIFFALFLTVLIVAGAYTYYAMKRTPDSPATEETTPDTPTQQREDKLVALQLKASLLGLSKTTGINALIDKCIEVHESLASVDPEESNQLHSVPADFERLIGKHLPELMNKFGQISSSASEDTFAEFEETLTQLNRELEEILSNVRERNYTAFANKHGFMKIRYSDKF</sequence>
<dbReference type="EMBL" id="CP018025">
    <property type="protein sequence ID" value="APD92139.1"/>
    <property type="molecule type" value="Genomic_DNA"/>
</dbReference>
<dbReference type="Proteomes" id="UP000182101">
    <property type="component" value="Plasmid pAMCP48-600"/>
</dbReference>